<reference evidence="7 8" key="1">
    <citation type="submission" date="2019-02" db="EMBL/GenBank/DDBJ databases">
        <title>Deep-cultivation of Planctomycetes and their phenomic and genomic characterization uncovers novel biology.</title>
        <authorList>
            <person name="Wiegand S."/>
            <person name="Jogler M."/>
            <person name="Boedeker C."/>
            <person name="Pinto D."/>
            <person name="Vollmers J."/>
            <person name="Rivas-Marin E."/>
            <person name="Kohn T."/>
            <person name="Peeters S.H."/>
            <person name="Heuer A."/>
            <person name="Rast P."/>
            <person name="Oberbeckmann S."/>
            <person name="Bunk B."/>
            <person name="Jeske O."/>
            <person name="Meyerdierks A."/>
            <person name="Storesund J.E."/>
            <person name="Kallscheuer N."/>
            <person name="Luecker S."/>
            <person name="Lage O.M."/>
            <person name="Pohl T."/>
            <person name="Merkel B.J."/>
            <person name="Hornburger P."/>
            <person name="Mueller R.-W."/>
            <person name="Bruemmer F."/>
            <person name="Labrenz M."/>
            <person name="Spormann A.M."/>
            <person name="Op den Camp H."/>
            <person name="Overmann J."/>
            <person name="Amann R."/>
            <person name="Jetten M.S.M."/>
            <person name="Mascher T."/>
            <person name="Medema M.H."/>
            <person name="Devos D.P."/>
            <person name="Kaster A.-K."/>
            <person name="Ovreas L."/>
            <person name="Rohde M."/>
            <person name="Galperin M.Y."/>
            <person name="Jogler C."/>
        </authorList>
    </citation>
    <scope>NUCLEOTIDE SEQUENCE [LARGE SCALE GENOMIC DNA]</scope>
    <source>
        <strain evidence="7 8">Pla85_3_4</strain>
    </source>
</reference>
<evidence type="ECO:0000256" key="1">
    <source>
        <dbReference type="ARBA" id="ARBA00010641"/>
    </source>
</evidence>
<dbReference type="CDD" id="cd06171">
    <property type="entry name" value="Sigma70_r4"/>
    <property type="match status" value="1"/>
</dbReference>
<organism evidence="7 8">
    <name type="scientific">Lignipirellula cremea</name>
    <dbReference type="NCBI Taxonomy" id="2528010"/>
    <lineage>
        <taxon>Bacteria</taxon>
        <taxon>Pseudomonadati</taxon>
        <taxon>Planctomycetota</taxon>
        <taxon>Planctomycetia</taxon>
        <taxon>Pirellulales</taxon>
        <taxon>Pirellulaceae</taxon>
        <taxon>Lignipirellula</taxon>
    </lineage>
</organism>
<dbReference type="OrthoDB" id="273082at2"/>
<dbReference type="Pfam" id="PF08281">
    <property type="entry name" value="Sigma70_r4_2"/>
    <property type="match status" value="1"/>
</dbReference>
<keyword evidence="5" id="KW-0804">Transcription</keyword>
<keyword evidence="4" id="KW-0238">DNA-binding</keyword>
<evidence type="ECO:0000256" key="3">
    <source>
        <dbReference type="ARBA" id="ARBA00023082"/>
    </source>
</evidence>
<evidence type="ECO:0000313" key="7">
    <source>
        <dbReference type="EMBL" id="QDU97462.1"/>
    </source>
</evidence>
<name>A0A518E047_9BACT</name>
<evidence type="ECO:0000256" key="4">
    <source>
        <dbReference type="ARBA" id="ARBA00023125"/>
    </source>
</evidence>
<feature type="domain" description="HTH luxR-type" evidence="6">
    <location>
        <begin position="130"/>
        <end position="184"/>
    </location>
</feature>
<dbReference type="InterPro" id="IPR013325">
    <property type="entry name" value="RNA_pol_sigma_r2"/>
</dbReference>
<dbReference type="InterPro" id="IPR014284">
    <property type="entry name" value="RNA_pol_sigma-70_dom"/>
</dbReference>
<evidence type="ECO:0000256" key="2">
    <source>
        <dbReference type="ARBA" id="ARBA00023015"/>
    </source>
</evidence>
<dbReference type="InterPro" id="IPR000792">
    <property type="entry name" value="Tscrpt_reg_LuxR_C"/>
</dbReference>
<gene>
    <name evidence="7" type="primary">sigW_10</name>
    <name evidence="7" type="ORF">Pla8534_53100</name>
</gene>
<dbReference type="InterPro" id="IPR039425">
    <property type="entry name" value="RNA_pol_sigma-70-like"/>
</dbReference>
<dbReference type="Gene3D" id="1.10.1740.10">
    <property type="match status" value="1"/>
</dbReference>
<dbReference type="GO" id="GO:0003677">
    <property type="term" value="F:DNA binding"/>
    <property type="evidence" value="ECO:0007669"/>
    <property type="project" value="UniProtKB-KW"/>
</dbReference>
<dbReference type="AlphaFoldDB" id="A0A518E047"/>
<dbReference type="EMBL" id="CP036433">
    <property type="protein sequence ID" value="QDU97462.1"/>
    <property type="molecule type" value="Genomic_DNA"/>
</dbReference>
<dbReference type="InterPro" id="IPR013324">
    <property type="entry name" value="RNA_pol_sigma_r3/r4-like"/>
</dbReference>
<evidence type="ECO:0000259" key="6">
    <source>
        <dbReference type="SMART" id="SM00421"/>
    </source>
</evidence>
<dbReference type="NCBIfam" id="TIGR02937">
    <property type="entry name" value="sigma70-ECF"/>
    <property type="match status" value="1"/>
</dbReference>
<dbReference type="Proteomes" id="UP000317648">
    <property type="component" value="Chromosome"/>
</dbReference>
<dbReference type="InterPro" id="IPR007627">
    <property type="entry name" value="RNA_pol_sigma70_r2"/>
</dbReference>
<dbReference type="InterPro" id="IPR036388">
    <property type="entry name" value="WH-like_DNA-bd_sf"/>
</dbReference>
<dbReference type="Gene3D" id="1.10.10.10">
    <property type="entry name" value="Winged helix-like DNA-binding domain superfamily/Winged helix DNA-binding domain"/>
    <property type="match status" value="1"/>
</dbReference>
<proteinExistence type="inferred from homology"/>
<evidence type="ECO:0000256" key="5">
    <source>
        <dbReference type="ARBA" id="ARBA00023163"/>
    </source>
</evidence>
<protein>
    <submittedName>
        <fullName evidence="7">ECF RNA polymerase sigma factor SigW</fullName>
    </submittedName>
</protein>
<dbReference type="RefSeq" id="WP_145056233.1">
    <property type="nucleotide sequence ID" value="NZ_CP036433.1"/>
</dbReference>
<accession>A0A518E047</accession>
<dbReference type="PANTHER" id="PTHR43133">
    <property type="entry name" value="RNA POLYMERASE ECF-TYPE SIGMA FACTO"/>
    <property type="match status" value="1"/>
</dbReference>
<dbReference type="SMART" id="SM00421">
    <property type="entry name" value="HTH_LUXR"/>
    <property type="match status" value="1"/>
</dbReference>
<dbReference type="GO" id="GO:0016987">
    <property type="term" value="F:sigma factor activity"/>
    <property type="evidence" value="ECO:0007669"/>
    <property type="project" value="UniProtKB-KW"/>
</dbReference>
<dbReference type="SUPFAM" id="SSF88946">
    <property type="entry name" value="Sigma2 domain of RNA polymerase sigma factors"/>
    <property type="match status" value="1"/>
</dbReference>
<dbReference type="SUPFAM" id="SSF88659">
    <property type="entry name" value="Sigma3 and sigma4 domains of RNA polymerase sigma factors"/>
    <property type="match status" value="1"/>
</dbReference>
<dbReference type="KEGG" id="lcre:Pla8534_53100"/>
<keyword evidence="8" id="KW-1185">Reference proteome</keyword>
<evidence type="ECO:0000313" key="8">
    <source>
        <dbReference type="Proteomes" id="UP000317648"/>
    </source>
</evidence>
<comment type="similarity">
    <text evidence="1">Belongs to the sigma-70 factor family. ECF subfamily.</text>
</comment>
<dbReference type="GO" id="GO:0006352">
    <property type="term" value="P:DNA-templated transcription initiation"/>
    <property type="evidence" value="ECO:0007669"/>
    <property type="project" value="InterPro"/>
</dbReference>
<dbReference type="PANTHER" id="PTHR43133:SF8">
    <property type="entry name" value="RNA POLYMERASE SIGMA FACTOR HI_1459-RELATED"/>
    <property type="match status" value="1"/>
</dbReference>
<keyword evidence="2" id="KW-0805">Transcription regulation</keyword>
<dbReference type="Pfam" id="PF04542">
    <property type="entry name" value="Sigma70_r2"/>
    <property type="match status" value="1"/>
</dbReference>
<keyword evidence="3" id="KW-0731">Sigma factor</keyword>
<sequence length="184" mass="20315">MNHGGKPDEYLMAQVAQGERECLGLLVRRYASPLLTFLVRMMGDQHRAEELFQEVFLAVWKHRKQYTFPKPFKSWLFTIAANRCRADFRSAKPQPLPISALETSVKASNGPAPDDALLGQETAQQVAAAVALLPPQQRTVVVLRIWNGLSYAEIAVATGRAEGTVRSHMHHALAALRTSLAALA</sequence>
<dbReference type="InterPro" id="IPR013249">
    <property type="entry name" value="RNA_pol_sigma70_r4_t2"/>
</dbReference>